<evidence type="ECO:0000256" key="1">
    <source>
        <dbReference type="SAM" id="MobiDB-lite"/>
    </source>
</evidence>
<protein>
    <submittedName>
        <fullName evidence="2">Uncharacterized protein</fullName>
    </submittedName>
</protein>
<keyword evidence="3" id="KW-1185">Reference proteome</keyword>
<proteinExistence type="predicted"/>
<sequence>MPSPPKQRFSQNPMYGGRQPPMHHDPNGPPPPGYPQPPYGAPPPPGSQQYYPYPPPPYGFAPPPGPGQGSYAPPPYYPGHSPSNQYSPTSFPPAHYPPMGQHKQPAPQDILETNDSPPKETLQEKPSKGNEEDEKVDVEKSTSKPNLQVEIDEKNTEKTTSSSAESKPEKEQDDMISKVSPMKSDFHFYAAAKKAAVLREIHSNKEKKDAVEAVSELNNRLMKMWEEEDKGSRQVYFAKEEEDRIRYINEDEIESRHCATLTSRPTPRSDSKKNTPTSTDAAAGKKRSDTENGDEDGSPLKKSRDVGHSSY</sequence>
<name>A0AAD3DDP0_9STRA</name>
<reference evidence="2 3" key="1">
    <citation type="journal article" date="2021" name="Sci. Rep.">
        <title>The genome of the diatom Chaetoceros tenuissimus carries an ancient integrated fragment of an extant virus.</title>
        <authorList>
            <person name="Hongo Y."/>
            <person name="Kimura K."/>
            <person name="Takaki Y."/>
            <person name="Yoshida Y."/>
            <person name="Baba S."/>
            <person name="Kobayashi G."/>
            <person name="Nagasaki K."/>
            <person name="Hano T."/>
            <person name="Tomaru Y."/>
        </authorList>
    </citation>
    <scope>NUCLEOTIDE SEQUENCE [LARGE SCALE GENOMIC DNA]</scope>
    <source>
        <strain evidence="2 3">NIES-3715</strain>
    </source>
</reference>
<feature type="region of interest" description="Disordered" evidence="1">
    <location>
        <begin position="1"/>
        <end position="179"/>
    </location>
</feature>
<gene>
    <name evidence="2" type="ORF">CTEN210_17210</name>
</gene>
<evidence type="ECO:0000313" key="3">
    <source>
        <dbReference type="Proteomes" id="UP001054902"/>
    </source>
</evidence>
<feature type="compositionally biased region" description="Basic and acidic residues" evidence="1">
    <location>
        <begin position="298"/>
        <end position="311"/>
    </location>
</feature>
<comment type="caution">
    <text evidence="2">The sequence shown here is derived from an EMBL/GenBank/DDBJ whole genome shotgun (WGS) entry which is preliminary data.</text>
</comment>
<accession>A0AAD3DDP0</accession>
<evidence type="ECO:0000313" key="2">
    <source>
        <dbReference type="EMBL" id="GFH60734.1"/>
    </source>
</evidence>
<feature type="compositionally biased region" description="Basic and acidic residues" evidence="1">
    <location>
        <begin position="117"/>
        <end position="130"/>
    </location>
</feature>
<dbReference type="Proteomes" id="UP001054902">
    <property type="component" value="Unassembled WGS sequence"/>
</dbReference>
<organism evidence="2 3">
    <name type="scientific">Chaetoceros tenuissimus</name>
    <dbReference type="NCBI Taxonomy" id="426638"/>
    <lineage>
        <taxon>Eukaryota</taxon>
        <taxon>Sar</taxon>
        <taxon>Stramenopiles</taxon>
        <taxon>Ochrophyta</taxon>
        <taxon>Bacillariophyta</taxon>
        <taxon>Coscinodiscophyceae</taxon>
        <taxon>Chaetocerotophycidae</taxon>
        <taxon>Chaetocerotales</taxon>
        <taxon>Chaetocerotaceae</taxon>
        <taxon>Chaetoceros</taxon>
    </lineage>
</organism>
<feature type="region of interest" description="Disordered" evidence="1">
    <location>
        <begin position="251"/>
        <end position="311"/>
    </location>
</feature>
<dbReference type="AlphaFoldDB" id="A0AAD3DDP0"/>
<feature type="compositionally biased region" description="Pro residues" evidence="1">
    <location>
        <begin position="27"/>
        <end position="77"/>
    </location>
</feature>
<feature type="compositionally biased region" description="Basic and acidic residues" evidence="1">
    <location>
        <begin position="166"/>
        <end position="176"/>
    </location>
</feature>
<dbReference type="EMBL" id="BLLK01000069">
    <property type="protein sequence ID" value="GFH60734.1"/>
    <property type="molecule type" value="Genomic_DNA"/>
</dbReference>